<dbReference type="EMBL" id="NBCO01000063">
    <property type="protein sequence ID" value="ORC83608.1"/>
    <property type="molecule type" value="Genomic_DNA"/>
</dbReference>
<name>A0A1X0NGG8_9TRYP</name>
<protein>
    <submittedName>
        <fullName evidence="1">Uncharacterized protein</fullName>
    </submittedName>
</protein>
<proteinExistence type="predicted"/>
<organism evidence="1 2">
    <name type="scientific">Trypanosoma theileri</name>
    <dbReference type="NCBI Taxonomy" id="67003"/>
    <lineage>
        <taxon>Eukaryota</taxon>
        <taxon>Discoba</taxon>
        <taxon>Euglenozoa</taxon>
        <taxon>Kinetoplastea</taxon>
        <taxon>Metakinetoplastina</taxon>
        <taxon>Trypanosomatida</taxon>
        <taxon>Trypanosomatidae</taxon>
        <taxon>Trypanosoma</taxon>
    </lineage>
</organism>
<dbReference type="OrthoDB" id="272819at2759"/>
<accession>A0A1X0NGG8</accession>
<keyword evidence="2" id="KW-1185">Reference proteome</keyword>
<dbReference type="RefSeq" id="XP_028877674.1">
    <property type="nucleotide sequence ID" value="XM_029031023.1"/>
</dbReference>
<dbReference type="InterPro" id="IPR011990">
    <property type="entry name" value="TPR-like_helical_dom_sf"/>
</dbReference>
<gene>
    <name evidence="1" type="ORF">TM35_000631080</name>
</gene>
<evidence type="ECO:0000313" key="1">
    <source>
        <dbReference type="EMBL" id="ORC83608.1"/>
    </source>
</evidence>
<reference evidence="1 2" key="1">
    <citation type="submission" date="2017-03" db="EMBL/GenBank/DDBJ databases">
        <title>An alternative strategy for trypanosome survival in the mammalian bloodstream revealed through genome and transcriptome analysis of the ubiquitous bovine parasite Trypanosoma (Megatrypanum) theileri.</title>
        <authorList>
            <person name="Kelly S."/>
            <person name="Ivens A."/>
            <person name="Mott A."/>
            <person name="O'Neill E."/>
            <person name="Emms D."/>
            <person name="Macleod O."/>
            <person name="Voorheis P."/>
            <person name="Matthews J."/>
            <person name="Matthews K."/>
            <person name="Carrington M."/>
        </authorList>
    </citation>
    <scope>NUCLEOTIDE SEQUENCE [LARGE SCALE GENOMIC DNA]</scope>
    <source>
        <strain evidence="1">Edinburgh</strain>
    </source>
</reference>
<dbReference type="Proteomes" id="UP000192257">
    <property type="component" value="Unassembled WGS sequence"/>
</dbReference>
<evidence type="ECO:0000313" key="2">
    <source>
        <dbReference type="Proteomes" id="UP000192257"/>
    </source>
</evidence>
<dbReference type="VEuPathDB" id="TriTrypDB:TM35_000631080"/>
<dbReference type="Gene3D" id="1.25.40.10">
    <property type="entry name" value="Tetratricopeptide repeat domain"/>
    <property type="match status" value="1"/>
</dbReference>
<comment type="caution">
    <text evidence="1">The sequence shown here is derived from an EMBL/GenBank/DDBJ whole genome shotgun (WGS) entry which is preliminary data.</text>
</comment>
<dbReference type="GeneID" id="39990803"/>
<dbReference type="AlphaFoldDB" id="A0A1X0NGG8"/>
<sequence>MLLNSHVVALYERLSVLSTAAIQREVQAFLNLPSNNNNSSQQKQQQQLLNDVCVLLVKSGEWRRALTVASALPQPQALTLITALGLTESKTPQTPPLTETAKSINTTELHEMSNEALLRLGFALQRPQSQHKGDTTGKHHTYNNMNVQQQQQELFMEFRRRRRYKELIQCVMNWKFKGLIPSRKKMSKGIDLNDDSIRMGLDNNYRELSSSYTTTGVAASETPFNAEEALRGLIFNASSSNHWVEALRECPAFFITTLREPTAALQFLRKTSVETVTHFILFILRGGNATNTNTSSNTNNNTTNTTANVFSHPPVLAHGLLEQRVAWDTIASLLFALRPHLERERKVVKEDLLHAMLNALREEAAVIITTTTKDNSSITARERVRAATAAANDTRRQSIQSAVEGLCVCLSQRNEAQTRFIGLPLFTEIALTLRDCGIAIPSALLQCIFLCISDAQRYQRCDPSNSLSSSSLQCSAERELLMNILSDAPADRWVPGLQLLQLCSAKEDFVVSDAHLRCVLSGLQSISITRMWEAALNTAQFIMTEYHVFPDESSVEKLMLNLHAASWERAFEVVKLYEKKHIAVPSQTLRDLQVVAMKHSSWDVVLNLMQQIEESGKQQAGFMNYIYCLRAYGCAGKWKEAATLFKHMKNVQGVDEHSVYNEVTVAVPVLGMMDRQKWECVLFFVREICRQCGDELTKEGREVTLASVLLSFVHMGNTVGVASFLNTYSGDKSKLPKSSSSSSSSSSSAADIYTLEDIVQLQFPPASVEELREIVERAAQLQTLLGMEHLNAPIRLVFDLLATEQHRRHHQAEHIGHTVRNSTVRPSMYVPPQHVQAQQERLATALGEFVRRDENLFSGAAQQAVAEAMSKIGAGPAYLKAALF</sequence>